<sequence length="403" mass="43720">MLICKEPVPFDLALLDPSAAMPHEHDNTQSALRAALYIGVFLLVGAGVFARYVGPQAARTQRWRVWYLLSGGFLLALGSTVYGVYHVVWMLGDTALVGSYLLETRQGNLLLARVFLLVGLLGLSMGWFRFDRWVYPPLALGLLLTLSLTAHAGAVGGLQLLADLLHLGAGVVWAGGVLALAVVWPGTRYEAVLQAIRGLSALGLASVAGLTLLGLYLSWARLGEFSYLWSTAYGQRLLLKLGLVALVVGVAAVNRLWLLPRLQAKQVKGLQTVSLEATLIVGVLLASGLLATTEPPPTPGQAAPRIVNISETFGNRRFVGQLFSQAGLIHLYLDLRDAEGNLLEGGPALRVRAERGSELLEDTPVPFYKSQYHSALLTRQAGEWRVELELPEKTLEFTLEVQR</sequence>
<dbReference type="PANTHER" id="PTHR34820">
    <property type="entry name" value="INNER MEMBRANE PROTEIN YEBZ"/>
    <property type="match status" value="1"/>
</dbReference>
<organism evidence="8 9">
    <name type="scientific">Meiothermus hypogaeus NBRC 106114</name>
    <dbReference type="NCBI Taxonomy" id="1227553"/>
    <lineage>
        <taxon>Bacteria</taxon>
        <taxon>Thermotogati</taxon>
        <taxon>Deinococcota</taxon>
        <taxon>Deinococci</taxon>
        <taxon>Thermales</taxon>
        <taxon>Thermaceae</taxon>
        <taxon>Meiothermus</taxon>
    </lineage>
</organism>
<proteinExistence type="predicted"/>
<reference evidence="8 9" key="1">
    <citation type="submission" date="2019-07" db="EMBL/GenBank/DDBJ databases">
        <title>Whole genome shotgun sequence of Meiothermus hypogaeus NBRC 106114.</title>
        <authorList>
            <person name="Hosoyama A."/>
            <person name="Uohara A."/>
            <person name="Ohji S."/>
            <person name="Ichikawa N."/>
        </authorList>
    </citation>
    <scope>NUCLEOTIDE SEQUENCE [LARGE SCALE GENOMIC DNA]</scope>
    <source>
        <strain evidence="8 9">NBRC 106114</strain>
    </source>
</reference>
<gene>
    <name evidence="8" type="ORF">MHY01S_03330</name>
</gene>
<evidence type="ECO:0000313" key="9">
    <source>
        <dbReference type="Proteomes" id="UP000321197"/>
    </source>
</evidence>
<dbReference type="AlphaFoldDB" id="A0A511QYT0"/>
<evidence type="ECO:0000256" key="1">
    <source>
        <dbReference type="ARBA" id="ARBA00004651"/>
    </source>
</evidence>
<evidence type="ECO:0000313" key="8">
    <source>
        <dbReference type="EMBL" id="GEM82167.1"/>
    </source>
</evidence>
<protein>
    <recommendedName>
        <fullName evidence="7">Copper resistance protein D domain-containing protein</fullName>
    </recommendedName>
</protein>
<feature type="domain" description="Copper resistance protein D" evidence="7">
    <location>
        <begin position="194"/>
        <end position="290"/>
    </location>
</feature>
<evidence type="ECO:0000256" key="3">
    <source>
        <dbReference type="ARBA" id="ARBA00022692"/>
    </source>
</evidence>
<keyword evidence="4 6" id="KW-1133">Transmembrane helix</keyword>
<dbReference type="InterPro" id="IPR008457">
    <property type="entry name" value="Cu-R_CopD_dom"/>
</dbReference>
<comment type="subcellular location">
    <subcellularLocation>
        <location evidence="1">Cell membrane</location>
        <topology evidence="1">Multi-pass membrane protein</topology>
    </subcellularLocation>
</comment>
<feature type="transmembrane region" description="Helical" evidence="6">
    <location>
        <begin position="237"/>
        <end position="258"/>
    </location>
</feature>
<evidence type="ECO:0000256" key="2">
    <source>
        <dbReference type="ARBA" id="ARBA00022475"/>
    </source>
</evidence>
<feature type="transmembrane region" description="Helical" evidence="6">
    <location>
        <begin position="164"/>
        <end position="184"/>
    </location>
</feature>
<evidence type="ECO:0000256" key="4">
    <source>
        <dbReference type="ARBA" id="ARBA00022989"/>
    </source>
</evidence>
<dbReference type="GO" id="GO:0006825">
    <property type="term" value="P:copper ion transport"/>
    <property type="evidence" value="ECO:0007669"/>
    <property type="project" value="InterPro"/>
</dbReference>
<keyword evidence="5 6" id="KW-0472">Membrane</keyword>
<dbReference type="Proteomes" id="UP000321197">
    <property type="component" value="Unassembled WGS sequence"/>
</dbReference>
<feature type="transmembrane region" description="Helical" evidence="6">
    <location>
        <begin position="140"/>
        <end position="158"/>
    </location>
</feature>
<dbReference type="GO" id="GO:0005886">
    <property type="term" value="C:plasma membrane"/>
    <property type="evidence" value="ECO:0007669"/>
    <property type="project" value="UniProtKB-SubCell"/>
</dbReference>
<feature type="transmembrane region" description="Helical" evidence="6">
    <location>
        <begin position="109"/>
        <end position="128"/>
    </location>
</feature>
<evidence type="ECO:0000256" key="5">
    <source>
        <dbReference type="ARBA" id="ARBA00023136"/>
    </source>
</evidence>
<feature type="transmembrane region" description="Helical" evidence="6">
    <location>
        <begin position="196"/>
        <end position="217"/>
    </location>
</feature>
<evidence type="ECO:0000259" key="7">
    <source>
        <dbReference type="Pfam" id="PF05425"/>
    </source>
</evidence>
<dbReference type="EMBL" id="BJXL01000005">
    <property type="protein sequence ID" value="GEM82167.1"/>
    <property type="molecule type" value="Genomic_DNA"/>
</dbReference>
<evidence type="ECO:0000256" key="6">
    <source>
        <dbReference type="SAM" id="Phobius"/>
    </source>
</evidence>
<keyword evidence="3 6" id="KW-0812">Transmembrane</keyword>
<dbReference type="RefSeq" id="WP_240637140.1">
    <property type="nucleotide sequence ID" value="NZ_BJXL01000005.1"/>
</dbReference>
<feature type="transmembrane region" description="Helical" evidence="6">
    <location>
        <begin position="65"/>
        <end position="89"/>
    </location>
</feature>
<name>A0A511QYT0_9DEIN</name>
<dbReference type="PANTHER" id="PTHR34820:SF4">
    <property type="entry name" value="INNER MEMBRANE PROTEIN YEBZ"/>
    <property type="match status" value="1"/>
</dbReference>
<keyword evidence="2" id="KW-1003">Cell membrane</keyword>
<comment type="caution">
    <text evidence="8">The sequence shown here is derived from an EMBL/GenBank/DDBJ whole genome shotgun (WGS) entry which is preliminary data.</text>
</comment>
<dbReference type="InterPro" id="IPR032694">
    <property type="entry name" value="CopC/D"/>
</dbReference>
<dbReference type="Pfam" id="PF05425">
    <property type="entry name" value="CopD"/>
    <property type="match status" value="1"/>
</dbReference>
<feature type="transmembrane region" description="Helical" evidence="6">
    <location>
        <begin position="34"/>
        <end position="53"/>
    </location>
</feature>
<accession>A0A511QYT0</accession>